<name>A0A7X0JFB7_9SPHN</name>
<keyword evidence="1" id="KW-0812">Transmembrane</keyword>
<dbReference type="RefSeq" id="WP_184034728.1">
    <property type="nucleotide sequence ID" value="NZ_BAABAR010000001.1"/>
</dbReference>
<evidence type="ECO:0000256" key="1">
    <source>
        <dbReference type="SAM" id="Phobius"/>
    </source>
</evidence>
<protein>
    <submittedName>
        <fullName evidence="3">Asparagine N-glycosylation enzyme membrane subunit Stt3</fullName>
    </submittedName>
</protein>
<dbReference type="AlphaFoldDB" id="A0A7X0JFB7"/>
<dbReference type="EMBL" id="JACHBT010000013">
    <property type="protein sequence ID" value="MBB6505602.1"/>
    <property type="molecule type" value="Genomic_DNA"/>
</dbReference>
<evidence type="ECO:0000313" key="3">
    <source>
        <dbReference type="EMBL" id="MBB6505602.1"/>
    </source>
</evidence>
<dbReference type="EMBL" id="JACIJN010000003">
    <property type="protein sequence ID" value="MBB5725358.1"/>
    <property type="molecule type" value="Genomic_DNA"/>
</dbReference>
<keyword evidence="1" id="KW-1133">Transmembrane helix</keyword>
<feature type="transmembrane region" description="Helical" evidence="1">
    <location>
        <begin position="56"/>
        <end position="81"/>
    </location>
</feature>
<feature type="transmembrane region" description="Helical" evidence="1">
    <location>
        <begin position="29"/>
        <end position="49"/>
    </location>
</feature>
<dbReference type="Proteomes" id="UP000522313">
    <property type="component" value="Unassembled WGS sequence"/>
</dbReference>
<keyword evidence="1" id="KW-0472">Membrane</keyword>
<proteinExistence type="predicted"/>
<keyword evidence="5" id="KW-1185">Reference proteome</keyword>
<evidence type="ECO:0000313" key="2">
    <source>
        <dbReference type="EMBL" id="MBB5725358.1"/>
    </source>
</evidence>
<dbReference type="Proteomes" id="UP000560131">
    <property type="component" value="Unassembled WGS sequence"/>
</dbReference>
<gene>
    <name evidence="3" type="ORF">F4693_002594</name>
    <name evidence="2" type="ORF">FHS97_001274</name>
</gene>
<evidence type="ECO:0000313" key="5">
    <source>
        <dbReference type="Proteomes" id="UP000560131"/>
    </source>
</evidence>
<organism evidence="3 4">
    <name type="scientific">Sphingomonas endophytica</name>
    <dbReference type="NCBI Taxonomy" id="869719"/>
    <lineage>
        <taxon>Bacteria</taxon>
        <taxon>Pseudomonadati</taxon>
        <taxon>Pseudomonadota</taxon>
        <taxon>Alphaproteobacteria</taxon>
        <taxon>Sphingomonadales</taxon>
        <taxon>Sphingomonadaceae</taxon>
        <taxon>Sphingomonas</taxon>
    </lineage>
</organism>
<accession>A0A7X0JFB7</accession>
<reference evidence="2 5" key="1">
    <citation type="submission" date="2020-08" db="EMBL/GenBank/DDBJ databases">
        <title>Genomic Encyclopedia of Type Strains, Phase IV (KMG-IV): sequencing the most valuable type-strain genomes for metagenomic binning, comparative biology and taxonomic classification.</title>
        <authorList>
            <person name="Goeker M."/>
        </authorList>
    </citation>
    <scope>NUCLEOTIDE SEQUENCE [LARGE SCALE GENOMIC DNA]</scope>
    <source>
        <strain evidence="2 5">DSM 101535</strain>
    </source>
</reference>
<sequence>MTVVILMVLAIVVAGAAAAWVLRWGALKAAGAVGLLGATAMIVAMLASVSARFEAVAITFAGTFVGVALLALLGAGAAALLRPRARIA</sequence>
<reference evidence="3 4" key="2">
    <citation type="submission" date="2020-08" db="EMBL/GenBank/DDBJ databases">
        <title>The Agave Microbiome: Exploring the role of microbial communities in plant adaptations to desert environments.</title>
        <authorList>
            <person name="Partida-Martinez L.P."/>
        </authorList>
    </citation>
    <scope>NUCLEOTIDE SEQUENCE [LARGE SCALE GENOMIC DNA]</scope>
    <source>
        <strain evidence="3 4">AS3.13</strain>
    </source>
</reference>
<evidence type="ECO:0000313" key="4">
    <source>
        <dbReference type="Proteomes" id="UP000522313"/>
    </source>
</evidence>
<reference evidence="3 4" key="3">
    <citation type="submission" date="2020-08" db="EMBL/GenBank/DDBJ databases">
        <authorList>
            <person name="Partida-Martinez L."/>
            <person name="Huntemann M."/>
            <person name="Clum A."/>
            <person name="Wang J."/>
            <person name="Palaniappan K."/>
            <person name="Ritter S."/>
            <person name="Chen I.-M."/>
            <person name="Stamatis D."/>
            <person name="Reddy T."/>
            <person name="O'Malley R."/>
            <person name="Daum C."/>
            <person name="Shapiro N."/>
            <person name="Ivanova N."/>
            <person name="Kyrpides N."/>
            <person name="Woyke T."/>
        </authorList>
    </citation>
    <scope>NUCLEOTIDE SEQUENCE [LARGE SCALE GENOMIC DNA]</scope>
    <source>
        <strain evidence="3 4">AS3.13</strain>
    </source>
</reference>
<comment type="caution">
    <text evidence="3">The sequence shown here is derived from an EMBL/GenBank/DDBJ whole genome shotgun (WGS) entry which is preliminary data.</text>
</comment>